<feature type="transmembrane region" description="Helical" evidence="8">
    <location>
        <begin position="115"/>
        <end position="132"/>
    </location>
</feature>
<feature type="transmembrane region" description="Helical" evidence="8">
    <location>
        <begin position="35"/>
        <end position="52"/>
    </location>
</feature>
<dbReference type="InterPro" id="IPR003594">
    <property type="entry name" value="HATPase_dom"/>
</dbReference>
<dbReference type="Proteomes" id="UP000192486">
    <property type="component" value="Chromosome"/>
</dbReference>
<keyword evidence="8" id="KW-0812">Transmembrane</keyword>
<sequence length="419" mass="47213">MWRHVYQSEAARIAFIAILTALTGELKVMPFDGEMFRFALGGILFFLLILIYPPVSILRTGFVTAVTVVVFRVTKEMWLGAELLESLQMHVPVFLFYFIVAVGWHFVGLEKYKSLPLRLGALAFLFEVVSNTSEHALRNWWQHGSLLNGKEWGILVGVALLRSFFTVGLYSSVALSKEKHRVEEMLGVGYELYAEALYLQKSMNHIEQITASSHDLYRKLKKENQRELSTQALHIAQEIHEVKKDSQRILAGLSKWTTRQQVEAFYLSDLLDMVVTANEKYSDMIGKECMVEKTIDADFQTGQHVPLLAVLNNLTANAVEAIEEKGHVHITVERDGAWVRFSVCDTGKGIPFEHEDVIFEPGYTTKFTDQGTAATGIGLSHVCIIIDAMQGTIAVERLDKGLNVLVEIPMESIMKEIEA</sequence>
<keyword evidence="6" id="KW-0067">ATP-binding</keyword>
<dbReference type="GO" id="GO:0016301">
    <property type="term" value="F:kinase activity"/>
    <property type="evidence" value="ECO:0007669"/>
    <property type="project" value="UniProtKB-KW"/>
</dbReference>
<keyword evidence="4" id="KW-0547">Nucleotide-binding</keyword>
<protein>
    <recommendedName>
        <fullName evidence="2">histidine kinase</fullName>
        <ecNumber evidence="2">2.7.13.3</ecNumber>
    </recommendedName>
</protein>
<evidence type="ECO:0000256" key="3">
    <source>
        <dbReference type="ARBA" id="ARBA00022679"/>
    </source>
</evidence>
<keyword evidence="3" id="KW-0808">Transferase</keyword>
<evidence type="ECO:0000256" key="8">
    <source>
        <dbReference type="SAM" id="Phobius"/>
    </source>
</evidence>
<dbReference type="EC" id="2.7.13.3" evidence="2"/>
<feature type="transmembrane region" description="Helical" evidence="8">
    <location>
        <begin position="152"/>
        <end position="175"/>
    </location>
</feature>
<dbReference type="PROSITE" id="PS50109">
    <property type="entry name" value="HIS_KIN"/>
    <property type="match status" value="1"/>
</dbReference>
<evidence type="ECO:0000313" key="10">
    <source>
        <dbReference type="EMBL" id="ARF15718.1"/>
    </source>
</evidence>
<keyword evidence="7" id="KW-0902">Two-component regulatory system</keyword>
<evidence type="ECO:0000256" key="4">
    <source>
        <dbReference type="ARBA" id="ARBA00022741"/>
    </source>
</evidence>
<dbReference type="InterPro" id="IPR005467">
    <property type="entry name" value="His_kinase_dom"/>
</dbReference>
<evidence type="ECO:0000313" key="11">
    <source>
        <dbReference type="Proteomes" id="UP000192486"/>
    </source>
</evidence>
<dbReference type="PANTHER" id="PTHR43065">
    <property type="entry name" value="SENSOR HISTIDINE KINASE"/>
    <property type="match status" value="1"/>
</dbReference>
<reference evidence="10 11" key="1">
    <citation type="submission" date="2016-04" db="EMBL/GenBank/DDBJ databases">
        <title>Comparative Genomics and Epigenetics of Sporosarcina ureae.</title>
        <authorList>
            <person name="Oliver A.S."/>
            <person name="Cooper K.K."/>
        </authorList>
    </citation>
    <scope>NUCLEOTIDE SEQUENCE [LARGE SCALE GENOMIC DNA]</scope>
    <source>
        <strain evidence="10 11">S204</strain>
    </source>
</reference>
<organism evidence="10 11">
    <name type="scientific">Sporosarcina ureae</name>
    <dbReference type="NCBI Taxonomy" id="1571"/>
    <lineage>
        <taxon>Bacteria</taxon>
        <taxon>Bacillati</taxon>
        <taxon>Bacillota</taxon>
        <taxon>Bacilli</taxon>
        <taxon>Bacillales</taxon>
        <taxon>Caryophanaceae</taxon>
        <taxon>Sporosarcina</taxon>
    </lineage>
</organism>
<dbReference type="EMBL" id="CP015108">
    <property type="protein sequence ID" value="ARF15718.1"/>
    <property type="molecule type" value="Genomic_DNA"/>
</dbReference>
<evidence type="ECO:0000256" key="1">
    <source>
        <dbReference type="ARBA" id="ARBA00000085"/>
    </source>
</evidence>
<evidence type="ECO:0000256" key="6">
    <source>
        <dbReference type="ARBA" id="ARBA00022840"/>
    </source>
</evidence>
<dbReference type="PANTHER" id="PTHR43065:SF46">
    <property type="entry name" value="C4-DICARBOXYLATE TRANSPORT SENSOR PROTEIN DCTB"/>
    <property type="match status" value="1"/>
</dbReference>
<dbReference type="CDD" id="cd00075">
    <property type="entry name" value="HATPase"/>
    <property type="match status" value="1"/>
</dbReference>
<evidence type="ECO:0000256" key="5">
    <source>
        <dbReference type="ARBA" id="ARBA00022777"/>
    </source>
</evidence>
<keyword evidence="11" id="KW-1185">Reference proteome</keyword>
<dbReference type="InterPro" id="IPR004358">
    <property type="entry name" value="Sig_transdc_His_kin-like_C"/>
</dbReference>
<comment type="catalytic activity">
    <reaction evidence="1">
        <text>ATP + protein L-histidine = ADP + protein N-phospho-L-histidine.</text>
        <dbReference type="EC" id="2.7.13.3"/>
    </reaction>
</comment>
<dbReference type="InterPro" id="IPR036890">
    <property type="entry name" value="HATPase_C_sf"/>
</dbReference>
<accession>A0ABN4Z336</accession>
<dbReference type="SMART" id="SM00387">
    <property type="entry name" value="HATPase_c"/>
    <property type="match status" value="1"/>
</dbReference>
<keyword evidence="8" id="KW-1133">Transmembrane helix</keyword>
<evidence type="ECO:0000256" key="2">
    <source>
        <dbReference type="ARBA" id="ARBA00012438"/>
    </source>
</evidence>
<feature type="domain" description="Histidine kinase" evidence="9">
    <location>
        <begin position="187"/>
        <end position="412"/>
    </location>
</feature>
<dbReference type="PRINTS" id="PR00344">
    <property type="entry name" value="BCTRLSENSOR"/>
</dbReference>
<gene>
    <name evidence="10" type="ORF">SporoS204_08360</name>
</gene>
<dbReference type="Gene3D" id="3.30.565.10">
    <property type="entry name" value="Histidine kinase-like ATPase, C-terminal domain"/>
    <property type="match status" value="1"/>
</dbReference>
<feature type="transmembrane region" description="Helical" evidence="8">
    <location>
        <begin position="89"/>
        <end position="108"/>
    </location>
</feature>
<keyword evidence="5 10" id="KW-0418">Kinase</keyword>
<proteinExistence type="predicted"/>
<dbReference type="Pfam" id="PF02518">
    <property type="entry name" value="HATPase_c"/>
    <property type="match status" value="1"/>
</dbReference>
<name>A0ABN4Z336_SPOUR</name>
<evidence type="ECO:0000259" key="9">
    <source>
        <dbReference type="PROSITE" id="PS50109"/>
    </source>
</evidence>
<evidence type="ECO:0000256" key="7">
    <source>
        <dbReference type="ARBA" id="ARBA00023012"/>
    </source>
</evidence>
<feature type="transmembrane region" description="Helical" evidence="8">
    <location>
        <begin position="12"/>
        <end position="29"/>
    </location>
</feature>
<keyword evidence="8" id="KW-0472">Membrane</keyword>
<dbReference type="SUPFAM" id="SSF55874">
    <property type="entry name" value="ATPase domain of HSP90 chaperone/DNA topoisomerase II/histidine kinase"/>
    <property type="match status" value="1"/>
</dbReference>